<dbReference type="EMBL" id="KX881915">
    <property type="protein sequence ID" value="APQ42925.1"/>
    <property type="molecule type" value="Genomic_DNA"/>
</dbReference>
<sequence>MINYLLLICVITGYVSTKIISILEFIFWFTMAICVGVDNLYINITKRQQIKSYIIYNKFIIAQNLILYLLNYYSTESHIIQDYTLLSLYLNINNMAIYNFVYKLSNFNNLDIIHTVCYL</sequence>
<evidence type="ECO:0000256" key="1">
    <source>
        <dbReference type="SAM" id="Phobius"/>
    </source>
</evidence>
<accession>A0A1L6BZU6</accession>
<feature type="transmembrane region" description="Helical" evidence="1">
    <location>
        <begin position="20"/>
        <end position="41"/>
    </location>
</feature>
<evidence type="ECO:0000313" key="2">
    <source>
        <dbReference type="EMBL" id="APQ42925.1"/>
    </source>
</evidence>
<proteinExistence type="predicted"/>
<gene>
    <name evidence="2" type="ORF">BLAP_21</name>
</gene>
<organism evidence="2">
    <name type="scientific">Babesia sp. Lintan</name>
    <dbReference type="NCBI Taxonomy" id="462223"/>
    <lineage>
        <taxon>Eukaryota</taxon>
        <taxon>Sar</taxon>
        <taxon>Alveolata</taxon>
        <taxon>Apicomplexa</taxon>
        <taxon>Aconoidasida</taxon>
        <taxon>Piroplasmida</taxon>
        <taxon>Babesiidae</taxon>
        <taxon>Babesia</taxon>
    </lineage>
</organism>
<name>A0A1L6BZU6_9APIC</name>
<keyword evidence="1" id="KW-0472">Membrane</keyword>
<feature type="transmembrane region" description="Helical" evidence="1">
    <location>
        <begin position="83"/>
        <end position="101"/>
    </location>
</feature>
<feature type="transmembrane region" description="Helical" evidence="1">
    <location>
        <begin position="53"/>
        <end position="71"/>
    </location>
</feature>
<dbReference type="AlphaFoldDB" id="A0A1L6BZU6"/>
<protein>
    <submittedName>
        <fullName evidence="2">Uncharacterized protein</fullName>
    </submittedName>
</protein>
<keyword evidence="1" id="KW-0812">Transmembrane</keyword>
<keyword evidence="1" id="KW-1133">Transmembrane helix</keyword>
<reference evidence="2" key="1">
    <citation type="journal article" date="2016" name="Vet. Parasitol.">
        <title>The apicoplast genomes of two taxonomic units of Babesia from sheep.</title>
        <authorList>
            <person name="Wang T."/>
            <person name="Guan G."/>
            <person name="Korhonen P.K."/>
            <person name="Koehler A.V."/>
            <person name="Hall R.S."/>
            <person name="Young N.D."/>
            <person name="Yin H."/>
            <person name="Gasser R.B."/>
        </authorList>
    </citation>
    <scope>NUCLEOTIDE SEQUENCE</scope>
</reference>